<accession>A0A7S8FE76</accession>
<name>A0A7S8FE76_9BACT</name>
<protein>
    <recommendedName>
        <fullName evidence="3">DUF1207 domain-containing protein</fullName>
    </recommendedName>
</protein>
<dbReference type="Proteomes" id="UP000593737">
    <property type="component" value="Chromosome"/>
</dbReference>
<evidence type="ECO:0008006" key="3">
    <source>
        <dbReference type="Google" id="ProtNLM"/>
    </source>
</evidence>
<dbReference type="InterPro" id="IPR009599">
    <property type="entry name" value="DUF1207"/>
</dbReference>
<evidence type="ECO:0000313" key="2">
    <source>
        <dbReference type="Proteomes" id="UP000593737"/>
    </source>
</evidence>
<dbReference type="AlphaFoldDB" id="A0A7S8FE76"/>
<proteinExistence type="predicted"/>
<evidence type="ECO:0000313" key="1">
    <source>
        <dbReference type="EMBL" id="QPD04429.1"/>
    </source>
</evidence>
<organism evidence="1 2">
    <name type="scientific">Candidatus Nitrospira kreftii</name>
    <dbReference type="NCBI Taxonomy" id="2652173"/>
    <lineage>
        <taxon>Bacteria</taxon>
        <taxon>Pseudomonadati</taxon>
        <taxon>Nitrospirota</taxon>
        <taxon>Nitrospiria</taxon>
        <taxon>Nitrospirales</taxon>
        <taxon>Nitrospiraceae</taxon>
        <taxon>Nitrospira</taxon>
    </lineage>
</organism>
<dbReference type="KEGG" id="nkf:Nkreftii_002203"/>
<gene>
    <name evidence="1" type="ORF">Nkreftii_002203</name>
</gene>
<dbReference type="Pfam" id="PF06727">
    <property type="entry name" value="DUF1207"/>
    <property type="match status" value="1"/>
</dbReference>
<reference evidence="1 2" key="1">
    <citation type="journal article" date="2020" name="ISME J.">
        <title>Enrichment and physiological characterization of a novel comammox Nitrospira indicates ammonium inhibition of complete nitrification.</title>
        <authorList>
            <person name="Sakoula D."/>
            <person name="Koch H."/>
            <person name="Frank J."/>
            <person name="Jetten M.S.M."/>
            <person name="van Kessel M.A.H.J."/>
            <person name="Lucker S."/>
        </authorList>
    </citation>
    <scope>NUCLEOTIDE SEQUENCE [LARGE SCALE GENOMIC DNA]</scope>
    <source>
        <strain evidence="1">Comreactor17</strain>
    </source>
</reference>
<dbReference type="EMBL" id="CP047423">
    <property type="protein sequence ID" value="QPD04429.1"/>
    <property type="molecule type" value="Genomic_DNA"/>
</dbReference>
<sequence length="385" mass="42434">MAALTIIVDGAPITTFQVFCRTVRLPAVILAIGIVLLGTNPAWSRPVTDEYILGFATSVLRHEFNVIDATLKVRSGVVWVNSSGLEGINQDKLKRALGSIEGVKQVVISDTEETMAPALPDEAGQAGSLDGATGFLARGLLVAPFHADPRWPHFSAAYRGYRTNDLTAAFAGTFGETFSLYRNRAPFNGQWELVLQAGVFSLFDLSATSLDLVNADYNVGLLTAYRSGKFSGFLRLHHQSSHLGDEFILANQRVQRINLSYEEVDVKLAYDVSDWIRIYAGGGYLAHRDPSDVEPISTQWGLELTSPIVFLNGSVTPICYADFQSNERSQWSIAQSIMAGLRFENARIGNRQLQLLAQYFAGPSPDGQFYAQHSHWFGIGLHFYF</sequence>